<dbReference type="Gene3D" id="3.50.50.60">
    <property type="entry name" value="FAD/NAD(P)-binding domain"/>
    <property type="match status" value="1"/>
</dbReference>
<evidence type="ECO:0000256" key="2">
    <source>
        <dbReference type="ARBA" id="ARBA00022630"/>
    </source>
</evidence>
<protein>
    <recommendedName>
        <fullName evidence="8">Dimethylaniline monooxygenase 2</fullName>
    </recommendedName>
</protein>
<keyword evidence="3" id="KW-0274">FAD</keyword>
<dbReference type="InterPro" id="IPR000960">
    <property type="entry name" value="Flavin_mOase"/>
</dbReference>
<comment type="similarity">
    <text evidence="1">Belongs to the FMO family.</text>
</comment>
<accession>A0AA39CMW2</accession>
<dbReference type="GO" id="GO:0004499">
    <property type="term" value="F:N,N-dimethylaniline monooxygenase activity"/>
    <property type="evidence" value="ECO:0007669"/>
    <property type="project" value="InterPro"/>
</dbReference>
<evidence type="ECO:0000256" key="5">
    <source>
        <dbReference type="ARBA" id="ARBA00023002"/>
    </source>
</evidence>
<evidence type="ECO:0000256" key="3">
    <source>
        <dbReference type="ARBA" id="ARBA00022827"/>
    </source>
</evidence>
<keyword evidence="4" id="KW-0521">NADP</keyword>
<dbReference type="AlphaFoldDB" id="A0AA39CMW2"/>
<evidence type="ECO:0008006" key="8">
    <source>
        <dbReference type="Google" id="ProtNLM"/>
    </source>
</evidence>
<dbReference type="Pfam" id="PF00743">
    <property type="entry name" value="FMO-like"/>
    <property type="match status" value="1"/>
</dbReference>
<dbReference type="SUPFAM" id="SSF51905">
    <property type="entry name" value="FAD/NAD(P)-binding domain"/>
    <property type="match status" value="2"/>
</dbReference>
<evidence type="ECO:0000313" key="7">
    <source>
        <dbReference type="Proteomes" id="UP001172673"/>
    </source>
</evidence>
<reference evidence="6" key="1">
    <citation type="submission" date="2022-10" db="EMBL/GenBank/DDBJ databases">
        <title>Culturing micro-colonial fungi from biological soil crusts in the Mojave desert and describing Neophaeococcomyces mojavensis, and introducing the new genera and species Taxawa tesnikishii.</title>
        <authorList>
            <person name="Kurbessoian T."/>
            <person name="Stajich J.E."/>
        </authorList>
    </citation>
    <scope>NUCLEOTIDE SEQUENCE</scope>
    <source>
        <strain evidence="6">TK_41</strain>
    </source>
</reference>
<proteinExistence type="inferred from homology"/>
<keyword evidence="7" id="KW-1185">Reference proteome</keyword>
<dbReference type="InterPro" id="IPR036188">
    <property type="entry name" value="FAD/NAD-bd_sf"/>
</dbReference>
<sequence>MSRQQPQPPTVAVIGLGAQGLVTVKNLLEQGFDVTGFDRNDYVGGIWHYSAEHHISALPTTVVNVSRERASFTDFAFAPGTDSYPSSAQIDKYLNDYADAFNLRPHLQLSTKIHAMERDDGQCCWHVTIAGSTSSELEKRRFDKVVIATGPHNKPVMPELPNLEAFKGEVVHAIAFKEPKHFQGKRVLVVGVSNSAADTATSLVSVAAKVYLSHRSGSIILPRFLKDGESLDHGLSYRRFQLSETLDSVAPRLSMNFMDGFVSKIQQQEFGAFDAQWRLSPSPSLLHHNPTVTDTLVPGLRAGTITSTHAPRRIAGDRTVELEDGNIIAVDSIVYCTGYRPDYSIVGTHDPTLNPSASGGYDEHTARLYQNIFSLEYPDSLAFVGIAIIIFPAFLLSDLSSMAIAQLWSNKAGTPSLPSHKEMEHWYAEHLAWVDRVRALSPRRKFRKFTVRSSQWLPWVTQMAGCDIDDQLGYFTWNSWRLWWRDREFYNLLANGIWSPHAYRLFNSSRPGGRKKWDGAREAIIRVNEDVGAGLEKRKRERAHDEARIVAS</sequence>
<name>A0AA39CMW2_9EURO</name>
<evidence type="ECO:0000256" key="1">
    <source>
        <dbReference type="ARBA" id="ARBA00009183"/>
    </source>
</evidence>
<dbReference type="GO" id="GO:0050660">
    <property type="term" value="F:flavin adenine dinucleotide binding"/>
    <property type="evidence" value="ECO:0007669"/>
    <property type="project" value="InterPro"/>
</dbReference>
<dbReference type="InterPro" id="IPR050346">
    <property type="entry name" value="FMO-like"/>
</dbReference>
<dbReference type="EMBL" id="JAPDRK010000003">
    <property type="protein sequence ID" value="KAJ9614092.1"/>
    <property type="molecule type" value="Genomic_DNA"/>
</dbReference>
<dbReference type="PRINTS" id="PR00370">
    <property type="entry name" value="FMOXYGENASE"/>
</dbReference>
<organism evidence="6 7">
    <name type="scientific">Cladophialophora chaetospira</name>
    <dbReference type="NCBI Taxonomy" id="386627"/>
    <lineage>
        <taxon>Eukaryota</taxon>
        <taxon>Fungi</taxon>
        <taxon>Dikarya</taxon>
        <taxon>Ascomycota</taxon>
        <taxon>Pezizomycotina</taxon>
        <taxon>Eurotiomycetes</taxon>
        <taxon>Chaetothyriomycetidae</taxon>
        <taxon>Chaetothyriales</taxon>
        <taxon>Herpotrichiellaceae</taxon>
        <taxon>Cladophialophora</taxon>
    </lineage>
</organism>
<dbReference type="Proteomes" id="UP001172673">
    <property type="component" value="Unassembled WGS sequence"/>
</dbReference>
<evidence type="ECO:0000313" key="6">
    <source>
        <dbReference type="EMBL" id="KAJ9614092.1"/>
    </source>
</evidence>
<gene>
    <name evidence="6" type="ORF">H2200_002228</name>
</gene>
<comment type="caution">
    <text evidence="6">The sequence shown here is derived from an EMBL/GenBank/DDBJ whole genome shotgun (WGS) entry which is preliminary data.</text>
</comment>
<keyword evidence="5" id="KW-0560">Oxidoreductase</keyword>
<evidence type="ECO:0000256" key="4">
    <source>
        <dbReference type="ARBA" id="ARBA00022857"/>
    </source>
</evidence>
<dbReference type="PANTHER" id="PTHR23023">
    <property type="entry name" value="DIMETHYLANILINE MONOOXYGENASE"/>
    <property type="match status" value="1"/>
</dbReference>
<dbReference type="InterPro" id="IPR020946">
    <property type="entry name" value="Flavin_mOase-like"/>
</dbReference>
<dbReference type="GO" id="GO:0050661">
    <property type="term" value="F:NADP binding"/>
    <property type="evidence" value="ECO:0007669"/>
    <property type="project" value="InterPro"/>
</dbReference>
<dbReference type="PIRSF" id="PIRSF000332">
    <property type="entry name" value="FMO"/>
    <property type="match status" value="1"/>
</dbReference>
<keyword evidence="2" id="KW-0285">Flavoprotein</keyword>